<dbReference type="Gene3D" id="2.60.40.2440">
    <property type="entry name" value="Carbohydrate binding type-21 domain"/>
    <property type="match status" value="1"/>
</dbReference>
<dbReference type="PROSITE" id="PS51159">
    <property type="entry name" value="CBM21"/>
    <property type="match status" value="1"/>
</dbReference>
<dbReference type="GO" id="GO:2001069">
    <property type="term" value="F:glycogen binding"/>
    <property type="evidence" value="ECO:0007669"/>
    <property type="project" value="TreeGrafter"/>
</dbReference>
<dbReference type="STRING" id="51028.A0A0N4UVI5"/>
<organism evidence="4">
    <name type="scientific">Enterobius vermicularis</name>
    <name type="common">Human pinworm</name>
    <dbReference type="NCBI Taxonomy" id="51028"/>
    <lineage>
        <taxon>Eukaryota</taxon>
        <taxon>Metazoa</taxon>
        <taxon>Ecdysozoa</taxon>
        <taxon>Nematoda</taxon>
        <taxon>Chromadorea</taxon>
        <taxon>Rhabditida</taxon>
        <taxon>Spirurina</taxon>
        <taxon>Oxyuridomorpha</taxon>
        <taxon>Oxyuroidea</taxon>
        <taxon>Oxyuridae</taxon>
        <taxon>Enterobius</taxon>
    </lineage>
</organism>
<dbReference type="AlphaFoldDB" id="A0A0N4UVI5"/>
<accession>A0A0N4UVI5</accession>
<dbReference type="GO" id="GO:0008157">
    <property type="term" value="F:protein phosphatase 1 binding"/>
    <property type="evidence" value="ECO:0007669"/>
    <property type="project" value="TreeGrafter"/>
</dbReference>
<evidence type="ECO:0000313" key="2">
    <source>
        <dbReference type="EMBL" id="VDD86022.1"/>
    </source>
</evidence>
<dbReference type="GO" id="GO:0000164">
    <property type="term" value="C:protein phosphatase type 1 complex"/>
    <property type="evidence" value="ECO:0007669"/>
    <property type="project" value="TreeGrafter"/>
</dbReference>
<dbReference type="PANTHER" id="PTHR12307:SF48">
    <property type="entry name" value="PROTEIN PHOSPHATASE 1 REGULATORY SUBUNIT"/>
    <property type="match status" value="1"/>
</dbReference>
<dbReference type="WBParaSite" id="EVEC_0000145701-mRNA-1">
    <property type="protein sequence ID" value="EVEC_0000145701-mRNA-1"/>
    <property type="gene ID" value="EVEC_0000145701"/>
</dbReference>
<proteinExistence type="predicted"/>
<sequence>MRSQSDSGGLNWLGLASTRTVFINQIKRPEEVKFITNIGLLTESMRDSDALSGEDINSDVSSIDYENEEEETLSIRESDEEITISRTTVSRKSVRFADTCGKPLTTIRVMKEPSDYPPKLDPEILRKALGEYYTGSEEESKSSSTWIMNFKQPASDYIKFHETLEQGNVALENVMLKNEVSRMLGTIKVKNIAYEKRVFIRMTSDKWETYTDHEATYQPSSSKTTDTFSFDFEIATSGDDPNAVIEFCICYQAGTPESGAPMQEFWDSNGGQNYSLINHEEPVTGTAPRRSYPLFGKPDKTDIYMFGNYENWSKFASWKTITDDSPYW</sequence>
<dbReference type="EMBL" id="UXUI01007177">
    <property type="protein sequence ID" value="VDD86022.1"/>
    <property type="molecule type" value="Genomic_DNA"/>
</dbReference>
<keyword evidence="3" id="KW-1185">Reference proteome</keyword>
<evidence type="ECO:0000313" key="3">
    <source>
        <dbReference type="Proteomes" id="UP000274131"/>
    </source>
</evidence>
<dbReference type="InterPro" id="IPR050782">
    <property type="entry name" value="PP1_regulatory_subunit_3"/>
</dbReference>
<dbReference type="PANTHER" id="PTHR12307">
    <property type="entry name" value="PROTEIN PHOSPHATASE 1 REGULATORY SUBUNIT"/>
    <property type="match status" value="1"/>
</dbReference>
<reference evidence="2 3" key="2">
    <citation type="submission" date="2018-10" db="EMBL/GenBank/DDBJ databases">
        <authorList>
            <consortium name="Pathogen Informatics"/>
        </authorList>
    </citation>
    <scope>NUCLEOTIDE SEQUENCE [LARGE SCALE GENOMIC DNA]</scope>
</reference>
<dbReference type="GO" id="GO:0005979">
    <property type="term" value="P:regulation of glycogen biosynthetic process"/>
    <property type="evidence" value="ECO:0007669"/>
    <property type="project" value="TreeGrafter"/>
</dbReference>
<reference evidence="4" key="1">
    <citation type="submission" date="2017-02" db="UniProtKB">
        <authorList>
            <consortium name="WormBaseParasite"/>
        </authorList>
    </citation>
    <scope>IDENTIFICATION</scope>
</reference>
<evidence type="ECO:0000259" key="1">
    <source>
        <dbReference type="PROSITE" id="PS51159"/>
    </source>
</evidence>
<dbReference type="Pfam" id="PF03370">
    <property type="entry name" value="CBM_21"/>
    <property type="match status" value="1"/>
</dbReference>
<dbReference type="InterPro" id="IPR038175">
    <property type="entry name" value="CBM21_dom_sf"/>
</dbReference>
<dbReference type="InterPro" id="IPR005036">
    <property type="entry name" value="CBM21_dom"/>
</dbReference>
<gene>
    <name evidence="2" type="ORF">EVEC_LOCUS1165</name>
</gene>
<name>A0A0N4UVI5_ENTVE</name>
<dbReference type="OrthoDB" id="1881at2759"/>
<protein>
    <submittedName>
        <fullName evidence="4">CBM21 domain-containing protein</fullName>
    </submittedName>
</protein>
<feature type="domain" description="CBM21" evidence="1">
    <location>
        <begin position="161"/>
        <end position="277"/>
    </location>
</feature>
<evidence type="ECO:0000313" key="4">
    <source>
        <dbReference type="WBParaSite" id="EVEC_0000145701-mRNA-1"/>
    </source>
</evidence>
<dbReference type="Proteomes" id="UP000274131">
    <property type="component" value="Unassembled WGS sequence"/>
</dbReference>